<dbReference type="RefSeq" id="YP_010110754.1">
    <property type="nucleotide sequence ID" value="NC_055874.1"/>
</dbReference>
<keyword evidence="2" id="KW-1185">Reference proteome</keyword>
<name>A0A7M1RWD1_9CAUD</name>
<evidence type="ECO:0000313" key="1">
    <source>
        <dbReference type="EMBL" id="QOR58596.1"/>
    </source>
</evidence>
<dbReference type="KEGG" id="vg:65129074"/>
<dbReference type="EMBL" id="MT774381">
    <property type="protein sequence ID" value="QOR58596.1"/>
    <property type="molecule type" value="Genomic_DNA"/>
</dbReference>
<sequence>MLKELNLLGIRKKTIVARFDKAQIAVMEAIDEKTEKNLDKLYAWSNGKEIINKDKVFLYGEVNINDNEDRKVIRRVCPMSDDIAGNQMHSGFDYESGIVHLIDNEFRWHPAVDPIKWFKYNHCLLGKPKRVIIYKTTLSML</sequence>
<proteinExistence type="predicted"/>
<evidence type="ECO:0000313" key="2">
    <source>
        <dbReference type="Proteomes" id="UP000594037"/>
    </source>
</evidence>
<dbReference type="GeneID" id="65129074"/>
<protein>
    <submittedName>
        <fullName evidence="1">Uncharacterized protein</fullName>
    </submittedName>
</protein>
<organism evidence="1 2">
    <name type="scientific">uncultured phage cr3_1</name>
    <dbReference type="NCBI Taxonomy" id="2772065"/>
    <lineage>
        <taxon>Viruses</taxon>
        <taxon>Duplodnaviria</taxon>
        <taxon>Heunggongvirae</taxon>
        <taxon>Uroviricota</taxon>
        <taxon>Caudoviricetes</taxon>
        <taxon>Crassvirales</taxon>
        <taxon>Intestiviridae</taxon>
        <taxon>Crudevirinae</taxon>
        <taxon>Diorhovirus</taxon>
        <taxon>Diorhovirus intestinalis</taxon>
    </lineage>
</organism>
<dbReference type="Proteomes" id="UP000594037">
    <property type="component" value="Segment"/>
</dbReference>
<reference evidence="1 2" key="1">
    <citation type="submission" date="2020-07" db="EMBL/GenBank/DDBJ databases">
        <title>Taxonomic proposal: Crassvirales, a new order of highly abundant and diverse bacterial viruses.</title>
        <authorList>
            <person name="Shkoporov A.N."/>
            <person name="Stockdale S.R."/>
            <person name="Guerin E."/>
            <person name="Ross R.P."/>
            <person name="Hill C."/>
        </authorList>
    </citation>
    <scope>NUCLEOTIDE SEQUENCE [LARGE SCALE GENOMIC DNA]</scope>
</reference>
<accession>A0A7M1RWD1</accession>